<evidence type="ECO:0000313" key="2">
    <source>
        <dbReference type="Proteomes" id="UP000608420"/>
    </source>
</evidence>
<organism evidence="1 2">
    <name type="scientific">Paenibacillus aceti</name>
    <dbReference type="NCBI Taxonomy" id="1820010"/>
    <lineage>
        <taxon>Bacteria</taxon>
        <taxon>Bacillati</taxon>
        <taxon>Bacillota</taxon>
        <taxon>Bacilli</taxon>
        <taxon>Bacillales</taxon>
        <taxon>Paenibacillaceae</taxon>
        <taxon>Paenibacillus</taxon>
    </lineage>
</organism>
<dbReference type="RefSeq" id="WP_120460073.1">
    <property type="nucleotide sequence ID" value="NZ_BMIW01000050.1"/>
</dbReference>
<keyword evidence="2" id="KW-1185">Reference proteome</keyword>
<dbReference type="EMBL" id="BMIW01000050">
    <property type="protein sequence ID" value="GGG17925.1"/>
    <property type="molecule type" value="Genomic_DNA"/>
</dbReference>
<sequence>MFKLKAGIFANGSLAKFSRMAMEAYREKIPETIELAGRTGHLRYGTEVYTVEVGNEIYTVTVTNIPEYIFDDGETVSDLMLRASIEEEVNEMVLECIQNRRPVPEAIDLLEWIGLPVTV</sequence>
<name>A0ABQ1W851_9BACL</name>
<evidence type="ECO:0000313" key="1">
    <source>
        <dbReference type="EMBL" id="GGG17925.1"/>
    </source>
</evidence>
<comment type="caution">
    <text evidence="1">The sequence shown here is derived from an EMBL/GenBank/DDBJ whole genome shotgun (WGS) entry which is preliminary data.</text>
</comment>
<protein>
    <recommendedName>
        <fullName evidence="3">Phage protein</fullName>
    </recommendedName>
</protein>
<evidence type="ECO:0008006" key="3">
    <source>
        <dbReference type="Google" id="ProtNLM"/>
    </source>
</evidence>
<dbReference type="Proteomes" id="UP000608420">
    <property type="component" value="Unassembled WGS sequence"/>
</dbReference>
<reference evidence="2" key="1">
    <citation type="journal article" date="2019" name="Int. J. Syst. Evol. Microbiol.">
        <title>The Global Catalogue of Microorganisms (GCM) 10K type strain sequencing project: providing services to taxonomists for standard genome sequencing and annotation.</title>
        <authorList>
            <consortium name="The Broad Institute Genomics Platform"/>
            <consortium name="The Broad Institute Genome Sequencing Center for Infectious Disease"/>
            <person name="Wu L."/>
            <person name="Ma J."/>
        </authorList>
    </citation>
    <scope>NUCLEOTIDE SEQUENCE [LARGE SCALE GENOMIC DNA]</scope>
    <source>
        <strain evidence="2">CGMCC 1.15420</strain>
    </source>
</reference>
<proteinExistence type="predicted"/>
<accession>A0ABQ1W851</accession>
<gene>
    <name evidence="1" type="ORF">GCM10010913_45040</name>
</gene>